<dbReference type="OMA" id="MPVQLNI"/>
<feature type="region of interest" description="Disordered" evidence="1">
    <location>
        <begin position="127"/>
        <end position="151"/>
    </location>
</feature>
<reference evidence="5 7" key="3">
    <citation type="submission" date="2019-04" db="EMBL/GenBank/DDBJ databases">
        <title>The CDC panel for molecular diagnostics of ciprofloxacin resistance and its use for research and clinical development.</title>
        <authorList>
            <person name="Liu H."/>
            <person name="Tang K."/>
            <person name="Pham C."/>
            <person name="Schmerer M."/>
        </authorList>
    </citation>
    <scope>NUCLEOTIDE SEQUENCE [LARGE SCALE GENOMIC DNA]</scope>
    <source>
        <strain evidence="5 7">LRRBGS_0742</strain>
    </source>
</reference>
<evidence type="ECO:0000256" key="1">
    <source>
        <dbReference type="SAM" id="MobiDB-lite"/>
    </source>
</evidence>
<dbReference type="AlphaFoldDB" id="A0A1D3GCD3"/>
<evidence type="ECO:0000313" key="4">
    <source>
        <dbReference type="EMBL" id="SCW14212.1"/>
    </source>
</evidence>
<evidence type="ECO:0000313" key="6">
    <source>
        <dbReference type="Proteomes" id="UP000182484"/>
    </source>
</evidence>
<reference evidence="4 6" key="2">
    <citation type="submission" date="2016-09" db="EMBL/GenBank/DDBJ databases">
        <authorList>
            <person name="Kumanski S."/>
            <person name="Beatrice B."/>
        </authorList>
    </citation>
    <scope>NUCLEOTIDE SEQUENCE [LARGE SCALE GENOMIC DNA]</scope>
    <source>
        <strain evidence="4">Mankind</strain>
    </source>
</reference>
<evidence type="ECO:0000313" key="5">
    <source>
        <dbReference type="EMBL" id="TJX04305.1"/>
    </source>
</evidence>
<proteinExistence type="predicted"/>
<dbReference type="Proteomes" id="UP000307092">
    <property type="component" value="Unassembled WGS sequence"/>
</dbReference>
<dbReference type="EMBL" id="FMTB01000030">
    <property type="protein sequence ID" value="SCW14212.1"/>
    <property type="molecule type" value="Genomic_DNA"/>
</dbReference>
<sequence length="256" mass="29249">MDTNNQDKEPNWEKRLENLRQTRRMNTAPAYVPLTKPSEVGKEEPIPKLDDANRDRVLKAYLKKWQEEHNSAVADCGEEVETDPMIVLQENWLNAQASLQMPVSEKHIESRRRIRFDAKKDSAEFETAQIEGGENADAAESGTAADGVAENGEGGAEEALMPVQINILNPKAVNRREVFCLSEQELTERLIKRLRPHLTDTVNGMIRTAVQKQMALFTYQLQQMLHEQAGAVVEDVLEHDVRKILNDIKYELKYKR</sequence>
<gene>
    <name evidence="5" type="ORF">E8M63_11650</name>
    <name evidence="4" type="ORF">ESCNG_360016</name>
    <name evidence="3" type="ORF">WHOF_01323C</name>
    <name evidence="2" type="ORF">WHOF_01996</name>
</gene>
<evidence type="ECO:0000313" key="3">
    <source>
        <dbReference type="EMBL" id="SBQ21262.1"/>
    </source>
</evidence>
<organism evidence="5 7">
    <name type="scientific">Neisseria gonorrhoeae</name>
    <dbReference type="NCBI Taxonomy" id="485"/>
    <lineage>
        <taxon>Bacteria</taxon>
        <taxon>Pseudomonadati</taxon>
        <taxon>Pseudomonadota</taxon>
        <taxon>Betaproteobacteria</taxon>
        <taxon>Neisseriales</taxon>
        <taxon>Neisseriaceae</taxon>
        <taxon>Neisseria</taxon>
    </lineage>
</organism>
<protein>
    <submittedName>
        <fullName evidence="5">Uncharacterized protein</fullName>
    </submittedName>
</protein>
<dbReference type="EMBL" id="SUQX01000034">
    <property type="protein sequence ID" value="TJX04305.1"/>
    <property type="molecule type" value="Genomic_DNA"/>
</dbReference>
<evidence type="ECO:0000313" key="2">
    <source>
        <dbReference type="EMBL" id="SBN23107.1"/>
    </source>
</evidence>
<evidence type="ECO:0000313" key="7">
    <source>
        <dbReference type="Proteomes" id="UP000307092"/>
    </source>
</evidence>
<reference evidence="3" key="1">
    <citation type="submission" date="2016-06" db="EMBL/GenBank/DDBJ databases">
        <authorList>
            <consortium name="Pathogen Informatics"/>
        </authorList>
    </citation>
    <scope>NUCLEOTIDE SEQUENCE</scope>
    <source>
        <strain evidence="2">WHO F</strain>
    </source>
</reference>
<name>A0A1D3GCD3_NEIGO</name>
<accession>A0A1D3GCD3</accession>
<dbReference type="EMBL" id="LT591897">
    <property type="protein sequence ID" value="SBQ21262.1"/>
    <property type="molecule type" value="Genomic_DNA"/>
</dbReference>
<dbReference type="Proteomes" id="UP000182484">
    <property type="component" value="Unassembled WGS sequence"/>
</dbReference>
<dbReference type="GeneID" id="66753864"/>
<dbReference type="Proteomes" id="UP000239837">
    <property type="component" value="Chromosome"/>
</dbReference>
<dbReference type="EMBL" id="FLKW01000042">
    <property type="protein sequence ID" value="SBN23107.1"/>
    <property type="molecule type" value="Genomic_DNA"/>
</dbReference>
<dbReference type="RefSeq" id="WP_003689746.1">
    <property type="nucleotide sequence ID" value="NZ_AP018377.1"/>
</dbReference>